<evidence type="ECO:0000256" key="4">
    <source>
        <dbReference type="ARBA" id="ARBA00022729"/>
    </source>
</evidence>
<evidence type="ECO:0000256" key="3">
    <source>
        <dbReference type="ARBA" id="ARBA00022651"/>
    </source>
</evidence>
<sequence length="454" mass="47202">MTFDELTGLRRPGFFARTSAQTLLCLFTLGVSMVVPGGLAYAAGGCGVTVRAGLQDLSFTSGGIERTAVAYIPQGYTGKAKVPVVFDLHGSNSFPRDQLGRSQWSDVARENGFIVIAPQGGLNGKAEGTHAWNVPGVTPVPGVTVPNATVSNGTVTNASLTSSTAPNTADSPNTAASQNASVSPGASVSTVTEAKGPDDAAYLSDTVALVKAKFCVDPDRIYASGYSGGGRMLSQYICNGNTDFSAAGFVMSLRAGTPRQGVGPDQGKWLPDPQSCRPGRPVSIIAFWGLKDNTNPYAGGGRPYWQYGGEAALNRWAELDGCQGERKIVKGTKISSAEFERCKGGARILSYTIADQTHDWPAQTIGFSLAAANSKAKVSDGKNQEDMYAAKRMWAFFDSGDGRLIADNIAKNACADGAKPAAGATASANPACSVTMKAKVKPQAVESPMSADAL</sequence>
<keyword evidence="6" id="KW-0119">Carbohydrate metabolism</keyword>
<dbReference type="EMBL" id="WPHM01000001">
    <property type="protein sequence ID" value="MUZ56070.1"/>
    <property type="molecule type" value="Genomic_DNA"/>
</dbReference>
<evidence type="ECO:0000313" key="10">
    <source>
        <dbReference type="Proteomes" id="UP000436692"/>
    </source>
</evidence>
<evidence type="ECO:0000256" key="7">
    <source>
        <dbReference type="ARBA" id="ARBA00023326"/>
    </source>
</evidence>
<evidence type="ECO:0000256" key="5">
    <source>
        <dbReference type="ARBA" id="ARBA00022801"/>
    </source>
</evidence>
<dbReference type="Gene3D" id="3.40.50.1820">
    <property type="entry name" value="alpha/beta hydrolase"/>
    <property type="match status" value="1"/>
</dbReference>
<dbReference type="PANTHER" id="PTHR38050">
    <property type="match status" value="1"/>
</dbReference>
<evidence type="ECO:0000256" key="2">
    <source>
        <dbReference type="ARBA" id="ARBA00022525"/>
    </source>
</evidence>
<keyword evidence="3" id="KW-0858">Xylan degradation</keyword>
<name>A0AAE4WA96_AGRVI</name>
<protein>
    <submittedName>
        <fullName evidence="9">Polyhydroxybutyrate depolymerase</fullName>
    </submittedName>
</protein>
<comment type="caution">
    <text evidence="9">The sequence shown here is derived from an EMBL/GenBank/DDBJ whole genome shotgun (WGS) entry which is preliminary data.</text>
</comment>
<keyword evidence="7" id="KW-0624">Polysaccharide degradation</keyword>
<dbReference type="InterPro" id="IPR029058">
    <property type="entry name" value="AB_hydrolase_fold"/>
</dbReference>
<dbReference type="GO" id="GO:0030600">
    <property type="term" value="F:feruloyl esterase activity"/>
    <property type="evidence" value="ECO:0007669"/>
    <property type="project" value="InterPro"/>
</dbReference>
<reference evidence="9 10" key="1">
    <citation type="submission" date="2019-12" db="EMBL/GenBank/DDBJ databases">
        <title>Whole-genome sequencing of Allorhizobium vitis.</title>
        <authorList>
            <person name="Gan H.M."/>
            <person name="Szegedi E."/>
            <person name="Burr T."/>
            <person name="Savka M.A."/>
        </authorList>
    </citation>
    <scope>NUCLEOTIDE SEQUENCE [LARGE SCALE GENOMIC DNA]</scope>
    <source>
        <strain evidence="9 10">CG989</strain>
    </source>
</reference>
<keyword evidence="4" id="KW-0732">Signal</keyword>
<evidence type="ECO:0000256" key="8">
    <source>
        <dbReference type="SAM" id="MobiDB-lite"/>
    </source>
</evidence>
<feature type="region of interest" description="Disordered" evidence="8">
    <location>
        <begin position="158"/>
        <end position="192"/>
    </location>
</feature>
<comment type="subcellular location">
    <subcellularLocation>
        <location evidence="1">Secreted</location>
    </subcellularLocation>
</comment>
<dbReference type="AlphaFoldDB" id="A0AAE4WA96"/>
<dbReference type="SUPFAM" id="SSF53474">
    <property type="entry name" value="alpha/beta-Hydrolases"/>
    <property type="match status" value="1"/>
</dbReference>
<keyword evidence="2" id="KW-0964">Secreted</keyword>
<evidence type="ECO:0000313" key="9">
    <source>
        <dbReference type="EMBL" id="MUZ56070.1"/>
    </source>
</evidence>
<evidence type="ECO:0000256" key="6">
    <source>
        <dbReference type="ARBA" id="ARBA00023277"/>
    </source>
</evidence>
<evidence type="ECO:0000256" key="1">
    <source>
        <dbReference type="ARBA" id="ARBA00004613"/>
    </source>
</evidence>
<dbReference type="GO" id="GO:0005576">
    <property type="term" value="C:extracellular region"/>
    <property type="evidence" value="ECO:0007669"/>
    <property type="project" value="UniProtKB-SubCell"/>
</dbReference>
<dbReference type="RefSeq" id="WP_156546867.1">
    <property type="nucleotide sequence ID" value="NZ_JABAEJ010000001.1"/>
</dbReference>
<dbReference type="Proteomes" id="UP000436692">
    <property type="component" value="Unassembled WGS sequence"/>
</dbReference>
<keyword evidence="5" id="KW-0378">Hydrolase</keyword>
<accession>A0AAE4WA96</accession>
<gene>
    <name evidence="9" type="ORF">GOZ95_01205</name>
</gene>
<dbReference type="GO" id="GO:0045493">
    <property type="term" value="P:xylan catabolic process"/>
    <property type="evidence" value="ECO:0007669"/>
    <property type="project" value="UniProtKB-KW"/>
</dbReference>
<proteinExistence type="predicted"/>
<organism evidence="9 10">
    <name type="scientific">Agrobacterium vitis</name>
    <name type="common">Rhizobium vitis</name>
    <dbReference type="NCBI Taxonomy" id="373"/>
    <lineage>
        <taxon>Bacteria</taxon>
        <taxon>Pseudomonadati</taxon>
        <taxon>Pseudomonadota</taxon>
        <taxon>Alphaproteobacteria</taxon>
        <taxon>Hyphomicrobiales</taxon>
        <taxon>Rhizobiaceae</taxon>
        <taxon>Rhizobium/Agrobacterium group</taxon>
        <taxon>Agrobacterium</taxon>
    </lineage>
</organism>
<dbReference type="InterPro" id="IPR043595">
    <property type="entry name" value="FaeB/C/D"/>
</dbReference>
<dbReference type="PANTHER" id="PTHR38050:SF2">
    <property type="entry name" value="FERULOYL ESTERASE C-RELATED"/>
    <property type="match status" value="1"/>
</dbReference>